<evidence type="ECO:0000313" key="4">
    <source>
        <dbReference type="Proteomes" id="UP000294558"/>
    </source>
</evidence>
<dbReference type="InterPro" id="IPR000073">
    <property type="entry name" value="AB_hydrolase_1"/>
</dbReference>
<accession>A0A4R7HZA7</accession>
<dbReference type="SUPFAM" id="SSF53474">
    <property type="entry name" value="alpha/beta-Hydrolases"/>
    <property type="match status" value="1"/>
</dbReference>
<dbReference type="InterPro" id="IPR029058">
    <property type="entry name" value="AB_hydrolase_fold"/>
</dbReference>
<dbReference type="GO" id="GO:0016020">
    <property type="term" value="C:membrane"/>
    <property type="evidence" value="ECO:0007669"/>
    <property type="project" value="TreeGrafter"/>
</dbReference>
<sequence length="279" mass="30460">MLHLDSVDDASIAVYDLAGDASLPPLLISHATGFHAHCYLPVARALGERYHVWALDHRGHGHSTVPAEWSVDWKPFGVDTRLVAEHIAPDGGLVGVGHSMGGATLLMAAHADPGRFDHLVLFEPISFPGTDYDPDPDEELPIAQGARRRRRRFPSRQAAIDNYASKPPLALMQPEVLADYVEHGFRDAVDEHGEPVVELRCAPEFEAAVFMTGGANGVWDLLPEIETPCTIVSGVVSETEPSRVSEPLAERLPNARYVRFDDQTHFGPFSHPGEFAALV</sequence>
<comment type="caution">
    <text evidence="3">The sequence shown here is derived from an EMBL/GenBank/DDBJ whole genome shotgun (WGS) entry which is preliminary data.</text>
</comment>
<dbReference type="GO" id="GO:0016787">
    <property type="term" value="F:hydrolase activity"/>
    <property type="evidence" value="ECO:0007669"/>
    <property type="project" value="UniProtKB-KW"/>
</dbReference>
<proteinExistence type="predicted"/>
<dbReference type="Gene3D" id="3.40.50.1820">
    <property type="entry name" value="alpha/beta hydrolase"/>
    <property type="match status" value="1"/>
</dbReference>
<feature type="domain" description="AB hydrolase-1" evidence="2">
    <location>
        <begin position="27"/>
        <end position="277"/>
    </location>
</feature>
<dbReference type="EMBL" id="SOAU01000001">
    <property type="protein sequence ID" value="TDT16150.1"/>
    <property type="molecule type" value="Genomic_DNA"/>
</dbReference>
<gene>
    <name evidence="3" type="ORF">BDK89_1732</name>
</gene>
<reference evidence="3 4" key="1">
    <citation type="submission" date="2019-03" db="EMBL/GenBank/DDBJ databases">
        <title>Sequencing the genomes of 1000 actinobacteria strains.</title>
        <authorList>
            <person name="Klenk H.-P."/>
        </authorList>
    </citation>
    <scope>NUCLEOTIDE SEQUENCE [LARGE SCALE GENOMIC DNA]</scope>
    <source>
        <strain evidence="3 4">DSM 18936</strain>
    </source>
</reference>
<dbReference type="Proteomes" id="UP000294558">
    <property type="component" value="Unassembled WGS sequence"/>
</dbReference>
<evidence type="ECO:0000313" key="3">
    <source>
        <dbReference type="EMBL" id="TDT16150.1"/>
    </source>
</evidence>
<evidence type="ECO:0000259" key="2">
    <source>
        <dbReference type="Pfam" id="PF12697"/>
    </source>
</evidence>
<dbReference type="PANTHER" id="PTHR43798:SF31">
    <property type="entry name" value="AB HYDROLASE SUPERFAMILY PROTEIN YCLE"/>
    <property type="match status" value="1"/>
</dbReference>
<dbReference type="PANTHER" id="PTHR43798">
    <property type="entry name" value="MONOACYLGLYCEROL LIPASE"/>
    <property type="match status" value="1"/>
</dbReference>
<evidence type="ECO:0000256" key="1">
    <source>
        <dbReference type="ARBA" id="ARBA00022801"/>
    </source>
</evidence>
<keyword evidence="1" id="KW-0378">Hydrolase</keyword>
<organism evidence="3 4">
    <name type="scientific">Ilumatobacter fluminis</name>
    <dbReference type="NCBI Taxonomy" id="467091"/>
    <lineage>
        <taxon>Bacteria</taxon>
        <taxon>Bacillati</taxon>
        <taxon>Actinomycetota</taxon>
        <taxon>Acidimicrobiia</taxon>
        <taxon>Acidimicrobiales</taxon>
        <taxon>Ilumatobacteraceae</taxon>
        <taxon>Ilumatobacter</taxon>
    </lineage>
</organism>
<dbReference type="OrthoDB" id="63519at2"/>
<protein>
    <submittedName>
        <fullName evidence="3">Pimeloyl-ACP methyl ester carboxylesterase</fullName>
    </submittedName>
</protein>
<dbReference type="AlphaFoldDB" id="A0A4R7HZA7"/>
<dbReference type="InterPro" id="IPR050266">
    <property type="entry name" value="AB_hydrolase_sf"/>
</dbReference>
<dbReference type="RefSeq" id="WP_133868548.1">
    <property type="nucleotide sequence ID" value="NZ_SOAU01000001.1"/>
</dbReference>
<dbReference type="Pfam" id="PF12697">
    <property type="entry name" value="Abhydrolase_6"/>
    <property type="match status" value="1"/>
</dbReference>
<keyword evidence="4" id="KW-1185">Reference proteome</keyword>
<name>A0A4R7HZA7_9ACTN</name>